<accession>A0A7J8Q049</accession>
<dbReference type="InterPro" id="IPR027640">
    <property type="entry name" value="Kinesin-like_fam"/>
</dbReference>
<reference evidence="4 5" key="1">
    <citation type="journal article" date="2019" name="Genome Biol. Evol.">
        <title>Insights into the evolution of the New World diploid cottons (Gossypium, subgenus Houzingenia) based on genome sequencing.</title>
        <authorList>
            <person name="Grover C.E."/>
            <person name="Arick M.A. 2nd"/>
            <person name="Thrash A."/>
            <person name="Conover J.L."/>
            <person name="Sanders W.S."/>
            <person name="Peterson D.G."/>
            <person name="Frelichowski J.E."/>
            <person name="Scheffler J.A."/>
            <person name="Scheffler B.E."/>
            <person name="Wendel J.F."/>
        </authorList>
    </citation>
    <scope>NUCLEOTIDE SEQUENCE [LARGE SCALE GENOMIC DNA]</scope>
    <source>
        <strain evidence="4">8</strain>
        <tissue evidence="4">Leaf</tissue>
    </source>
</reference>
<name>A0A7J8Q049_GOSRA</name>
<evidence type="ECO:0000256" key="2">
    <source>
        <dbReference type="SAM" id="MobiDB-lite"/>
    </source>
</evidence>
<dbReference type="AlphaFoldDB" id="A0A7J8Q049"/>
<dbReference type="InterPro" id="IPR001752">
    <property type="entry name" value="Kinesin_motor_dom"/>
</dbReference>
<dbReference type="Proteomes" id="UP000593578">
    <property type="component" value="Unassembled WGS sequence"/>
</dbReference>
<feature type="domain" description="Kinesin motor" evidence="3">
    <location>
        <begin position="2"/>
        <end position="48"/>
    </location>
</feature>
<evidence type="ECO:0000313" key="4">
    <source>
        <dbReference type="EMBL" id="MBA0594887.1"/>
    </source>
</evidence>
<dbReference type="InterPro" id="IPR036961">
    <property type="entry name" value="Kinesin_motor_dom_sf"/>
</dbReference>
<organism evidence="4 5">
    <name type="scientific">Gossypium raimondii</name>
    <name type="common">Peruvian cotton</name>
    <name type="synonym">Gossypium klotzschianum subsp. raimondii</name>
    <dbReference type="NCBI Taxonomy" id="29730"/>
    <lineage>
        <taxon>Eukaryota</taxon>
        <taxon>Viridiplantae</taxon>
        <taxon>Streptophyta</taxon>
        <taxon>Embryophyta</taxon>
        <taxon>Tracheophyta</taxon>
        <taxon>Spermatophyta</taxon>
        <taxon>Magnoliopsida</taxon>
        <taxon>eudicotyledons</taxon>
        <taxon>Gunneridae</taxon>
        <taxon>Pentapetalae</taxon>
        <taxon>rosids</taxon>
        <taxon>malvids</taxon>
        <taxon>Malvales</taxon>
        <taxon>Malvaceae</taxon>
        <taxon>Malvoideae</taxon>
        <taxon>Gossypium</taxon>
    </lineage>
</organism>
<sequence length="269" mass="30462">DVETIKELIEKGSATRSTGTSGANEESSRSHAILKLAIKRSVDGTESKPPRLMQILVYRSGWKWKSLLALKECIRALDNDQGHIPFRGTTSGVKSLSEGRNPKKDLLSSTLNLKELIAQPLSSVLPTASTFEDDINGTRADQNERDDFDASEDPFEKEKMTWKKNVKPDQYSSSVSEDKLWKPNGQTKWKEPTEIREEEDLVNAHRKQVETMNIVKEEVNLLVEADRPGKQQDGYISILNAIFSQKADDVVQLQTQIAHFEKLYRSRTF</sequence>
<dbReference type="GO" id="GO:0005874">
    <property type="term" value="C:microtubule"/>
    <property type="evidence" value="ECO:0007669"/>
    <property type="project" value="TreeGrafter"/>
</dbReference>
<comment type="caution">
    <text evidence="4">The sequence shown here is derived from an EMBL/GenBank/DDBJ whole genome shotgun (WGS) entry which is preliminary data.</text>
</comment>
<dbReference type="GO" id="GO:0003777">
    <property type="term" value="F:microtubule motor activity"/>
    <property type="evidence" value="ECO:0007669"/>
    <property type="project" value="InterPro"/>
</dbReference>
<dbReference type="EMBL" id="JABEZZ010000009">
    <property type="protein sequence ID" value="MBA0594887.1"/>
    <property type="molecule type" value="Genomic_DNA"/>
</dbReference>
<dbReference type="SUPFAM" id="SSF52540">
    <property type="entry name" value="P-loop containing nucleoside triphosphate hydrolases"/>
    <property type="match status" value="1"/>
</dbReference>
<feature type="compositionally biased region" description="Polar residues" evidence="2">
    <location>
        <begin position="14"/>
        <end position="25"/>
    </location>
</feature>
<dbReference type="InterPro" id="IPR027417">
    <property type="entry name" value="P-loop_NTPase"/>
</dbReference>
<evidence type="ECO:0000256" key="1">
    <source>
        <dbReference type="ARBA" id="ARBA00023175"/>
    </source>
</evidence>
<evidence type="ECO:0000259" key="3">
    <source>
        <dbReference type="Pfam" id="PF00225"/>
    </source>
</evidence>
<feature type="region of interest" description="Disordered" evidence="2">
    <location>
        <begin position="133"/>
        <end position="156"/>
    </location>
</feature>
<dbReference type="GO" id="GO:0007018">
    <property type="term" value="P:microtubule-based movement"/>
    <property type="evidence" value="ECO:0007669"/>
    <property type="project" value="InterPro"/>
</dbReference>
<gene>
    <name evidence="4" type="ORF">Gorai_011776</name>
</gene>
<dbReference type="GO" id="GO:0005524">
    <property type="term" value="F:ATP binding"/>
    <property type="evidence" value="ECO:0007669"/>
    <property type="project" value="InterPro"/>
</dbReference>
<dbReference type="GO" id="GO:0007019">
    <property type="term" value="P:microtubule depolymerization"/>
    <property type="evidence" value="ECO:0007669"/>
    <property type="project" value="TreeGrafter"/>
</dbReference>
<keyword evidence="1" id="KW-0505">Motor protein</keyword>
<feature type="compositionally biased region" description="Acidic residues" evidence="2">
    <location>
        <begin position="144"/>
        <end position="153"/>
    </location>
</feature>
<feature type="region of interest" description="Disordered" evidence="2">
    <location>
        <begin position="8"/>
        <end position="28"/>
    </location>
</feature>
<evidence type="ECO:0000313" key="5">
    <source>
        <dbReference type="Proteomes" id="UP000593578"/>
    </source>
</evidence>
<dbReference type="GO" id="GO:0008017">
    <property type="term" value="F:microtubule binding"/>
    <property type="evidence" value="ECO:0007669"/>
    <property type="project" value="InterPro"/>
</dbReference>
<dbReference type="Pfam" id="PF00225">
    <property type="entry name" value="Kinesin"/>
    <property type="match status" value="1"/>
</dbReference>
<dbReference type="PANTHER" id="PTHR47971:SF9">
    <property type="entry name" value="KINESIN-LIKE PROTEIN KIN-13B"/>
    <property type="match status" value="1"/>
</dbReference>
<dbReference type="PANTHER" id="PTHR47971">
    <property type="entry name" value="KINESIN-RELATED PROTEIN 6"/>
    <property type="match status" value="1"/>
</dbReference>
<feature type="non-terminal residue" evidence="4">
    <location>
        <position position="1"/>
    </location>
</feature>
<proteinExistence type="predicted"/>
<dbReference type="Gene3D" id="3.40.850.10">
    <property type="entry name" value="Kinesin motor domain"/>
    <property type="match status" value="1"/>
</dbReference>
<protein>
    <recommendedName>
        <fullName evidence="3">Kinesin motor domain-containing protein</fullName>
    </recommendedName>
</protein>